<dbReference type="FunFam" id="1.25.10.10:FF:000162">
    <property type="entry name" value="GCN1, eIF2 alpha kinase activator homolog"/>
    <property type="match status" value="1"/>
</dbReference>
<dbReference type="OMA" id="FLFTNWL"/>
<dbReference type="EMBL" id="JAPWDV010000003">
    <property type="protein sequence ID" value="KAJ6216540.1"/>
    <property type="molecule type" value="Genomic_DNA"/>
</dbReference>
<dbReference type="InterPro" id="IPR021133">
    <property type="entry name" value="HEAT_type_2"/>
</dbReference>
<dbReference type="GO" id="GO:0006417">
    <property type="term" value="P:regulation of translation"/>
    <property type="evidence" value="ECO:0007669"/>
    <property type="project" value="TreeGrafter"/>
</dbReference>
<evidence type="ECO:0000256" key="3">
    <source>
        <dbReference type="PROSITE-ProRule" id="PRU00103"/>
    </source>
</evidence>
<dbReference type="InterPro" id="IPR011989">
    <property type="entry name" value="ARM-like"/>
</dbReference>
<keyword evidence="2" id="KW-0677">Repeat</keyword>
<dbReference type="PANTHER" id="PTHR23346">
    <property type="entry name" value="TRANSLATIONAL ACTIVATOR GCN1-RELATED"/>
    <property type="match status" value="1"/>
</dbReference>
<evidence type="ECO:0000313" key="6">
    <source>
        <dbReference type="Proteomes" id="UP001142055"/>
    </source>
</evidence>
<protein>
    <recommendedName>
        <fullName evidence="4">TOG domain-containing protein</fullName>
    </recommendedName>
</protein>
<dbReference type="GO" id="GO:0005829">
    <property type="term" value="C:cytosol"/>
    <property type="evidence" value="ECO:0007669"/>
    <property type="project" value="TreeGrafter"/>
</dbReference>
<name>A0A9Q0LZL3_BLOTA</name>
<dbReference type="GO" id="GO:0034198">
    <property type="term" value="P:cellular response to amino acid starvation"/>
    <property type="evidence" value="ECO:0007669"/>
    <property type="project" value="TreeGrafter"/>
</dbReference>
<feature type="repeat" description="HEAT" evidence="3">
    <location>
        <begin position="1500"/>
        <end position="1538"/>
    </location>
</feature>
<sequence>MSKVDDTGGIVLDDIIQSAYLSSSSQDKSWSKLKDYLKSSKVLPDTELSSIAEFLLDQLKSRTNLKLKVYLLNLIQENIEKNPKFSLLLFDLLSQRIFKLKETVSSITIAKQTLSYSHLISSFKWTDDKKQNQRIVEVNVTLNEFFARSKSKSLCEKNYKCFRKFLSTLKDDNGLENYISQLKDIKSSMATCILWDSLIRFSIQINKLNYFKENKEHIFDSFIKNIIQSKENIPNILEKFTFVNILNQVDSNDFKNVMFPAIQKAILRSAETSLSLIPFLFDSLTFDLSEFAQEIGKIIGTNLHSKDETLQVESINAMKIVSSKCNSLSSIEFLIKHFCKIYNGSEGKLTIISQKYSVLKAIGLLSLNGLVKQSEKQLAYNLALDELIQILKQESIEANLVFILSQIKLWISNSQSLELCDSFWKYFKEYKKSKLASPLITTTLYGCLSTYLFNFNQIPEKILEDDIIGVILISARNFSSSIAKINVLTESLLASVILLKIYKNDNNFESKLKSFVQILNQLNKVNFLCDKFINEVPSEFLIFLNEFIFLLFETNLLRDEDNYKIVYKILISLMCYPKSKEVHDGAISLHKRVVGDNTDLNFELIQAFFEAYNLEIVPENASPSNYQHILNCCQVLISSTQLKEKDENLNKSILECAKICHMPVIFCFHPNFYLNYVRRLFASNTIETLLDYCSTLCDLVFNANLSDLIKLNIVRTCTKLNFEQYIVYIIHNICSSINQQVPSLKSIQPNEYAIYLTPEGVLYDREIVIAAGNSNTDKNMKRESKLYSYKEQMAEIEFRKELEANNKDDLDLNKLSKKQTEVYKAQMSKEEEIRNRLKLLIQKFTFNLDVLNVMMKSNAPICSIYFNEVISILVNLLSTNICYGNVAKFMIKISRPMMISASTVNDLDYGKFVDTITFTMIQIYRLTPNEPCNDNLCSLIDRLIDYLYRRICPNSTIGYDEKLDRLAKERRLTTPAFSFIFPLFRHVLLNMNEIITDETLDKCLQIIVQCTLHRTDITNKVKINLKNPQHMPVKLVLETMIKFMEKNKVNLEKTASTVVNSCVASLNGDSGCGIASTGEIFVLLNSLTHQNDSIRLTCFQALESLSNNVLPKLDDGHCKNKLKHRIFVGRFDLQQDCQSVANKIVERCHFDTDSKMLYSIIDDDVENANSVLVVPLARAFKHLIVQYPEELDNVFEKLTTFYEKKSLASIPTVDPFGRPLSKDHVDPYESRLAIAYIFKKISKQFSGDQVKNFMQFLIPGALGDNNEHVRSVMLEAGCKLIDSHGKDHINYLLDTFETFLDSATDDHRTDLVRKSVIIFMADDTAKIIMSNLSAPGVTLIYPAILRALEDDSWRKKTSSIDLLGSMAYCAPKQLSQCLPKIVPKLMDVITDSHPKVQRSATQALKQIGSVIKNPEIQAIVPTLLEALQDPANKTNQCLNTMLTMKFVHIIDPPSLALIMPVIERAFQNRSTETRKMASQIIGNMYALTKSKDLSPYLPSIIPGLKNSLLDPVPEVRSVTARALGAMVKSLGSEILGDLLPWLKSMLISEVSSVDRSGAAQGLSEVLGGLGVNSLDTFMPEIIAITERSDVPPHVKDGYIMMFIYLPLVFTQHFSAYISQVINPILKALADENEFVRETSLRAGQRIVNMYAETAIQLLLPELERGLFDDNWRIRYSSVQLLGDLLFKIIGVTGKMTTESGHEDDNFGTEQSHKAILEAFGEERRNTILSGLYMGRSDVSLQVRQASLHVWKVVVTNTPRTLKEILPVLFSLLLGGLASNSSDRQQVAARTLGDLVRKLGERILPEIIPILEEGLQSDRPDQRQGVCIGLSEIIASTSKEMIQAFADSLIPTVKKALFDSLPDVRHAAAQTFDQLYIAIGTKALDDILSDLIENLDNPKTGERTLDSLKNIISFKSKVVLPYLVPKLTVKPANTRALAFISSVAGNGMTKHLPKIIPAILNELSSSFNTPTYDQQLTYCRTVIVSITDEQGSRTVVSTLLDSIQTDDREMRRAATTLLVTYCVHSKPANISNFRSQLWRCLIYMLSADDDFIVNQCIEALNAITKNMDSKEQIDVVPDISNALRYTISDYLANLDPSIDSAEAILPGFNSNKGMLPLLGIFKEALLSSNLETKEHGANGYRDIIKHASREALQPSVMSIVGPLLRIVSDRISVNIKIIISDILSIMLFKAGILLKPFYPQIQVFFLRSLGDGNRSVRLQAAISISRFSTVHPRPDALFTELLNFVKNCAHNELNMKETAYYTLRLSVSLSGKKLSDSIHGQLIDVMSSELENTIDCYRITAASCLGSLCASVNDSYLNSIVQQHMMQYNISEPVHVRQFRSIVMRIALKEAYQRVVVNNVEWGEQIINVAIRLVIADKPTVIINGIKCAAYIIKNSLESNIIPMQPLMSAYSRTMNHTSNDVKQALSSSVLHWCINQTEFPIIIYRSLVPMLVNGTKEKNSAVRVGAEQALIALLNLKDPDSPVYQKCVKSLDSGAAESLQDCVLKIKKNVIKCDIKPEELDDTLLV</sequence>
<comment type="similarity">
    <text evidence="1">Belongs to the GCN1 family.</text>
</comment>
<dbReference type="Pfam" id="PF24987">
    <property type="entry name" value="HEAT_EF3_N"/>
    <property type="match status" value="1"/>
</dbReference>
<dbReference type="GO" id="GO:0019887">
    <property type="term" value="F:protein kinase regulator activity"/>
    <property type="evidence" value="ECO:0007669"/>
    <property type="project" value="TreeGrafter"/>
</dbReference>
<evidence type="ECO:0000256" key="1">
    <source>
        <dbReference type="ARBA" id="ARBA00007366"/>
    </source>
</evidence>
<dbReference type="GO" id="GO:0000226">
    <property type="term" value="P:microtubule cytoskeleton organization"/>
    <property type="evidence" value="ECO:0007669"/>
    <property type="project" value="UniProtKB-ARBA"/>
</dbReference>
<evidence type="ECO:0000259" key="4">
    <source>
        <dbReference type="SMART" id="SM01349"/>
    </source>
</evidence>
<organism evidence="5 6">
    <name type="scientific">Blomia tropicalis</name>
    <name type="common">Mite</name>
    <dbReference type="NCBI Taxonomy" id="40697"/>
    <lineage>
        <taxon>Eukaryota</taxon>
        <taxon>Metazoa</taxon>
        <taxon>Ecdysozoa</taxon>
        <taxon>Arthropoda</taxon>
        <taxon>Chelicerata</taxon>
        <taxon>Arachnida</taxon>
        <taxon>Acari</taxon>
        <taxon>Acariformes</taxon>
        <taxon>Sarcoptiformes</taxon>
        <taxon>Astigmata</taxon>
        <taxon>Glycyphagoidea</taxon>
        <taxon>Echimyopodidae</taxon>
        <taxon>Blomia</taxon>
    </lineage>
</organism>
<dbReference type="InterPro" id="IPR016024">
    <property type="entry name" value="ARM-type_fold"/>
</dbReference>
<evidence type="ECO:0000256" key="2">
    <source>
        <dbReference type="ARBA" id="ARBA00022737"/>
    </source>
</evidence>
<gene>
    <name evidence="5" type="ORF">RDWZM_007697</name>
</gene>
<dbReference type="PANTHER" id="PTHR23346:SF7">
    <property type="entry name" value="STALLED RIBOSOME SENSOR GCN1"/>
    <property type="match status" value="1"/>
</dbReference>
<dbReference type="Pfam" id="PF25801">
    <property type="entry name" value="HEAT_GCN1_C_2"/>
    <property type="match status" value="1"/>
</dbReference>
<feature type="domain" description="TOG" evidence="4">
    <location>
        <begin position="1326"/>
        <end position="1559"/>
    </location>
</feature>
<proteinExistence type="inferred from homology"/>
<dbReference type="FunFam" id="1.25.10.10:FF:000090">
    <property type="entry name" value="eIF-2-alpha kinase activator GCN1"/>
    <property type="match status" value="1"/>
</dbReference>
<dbReference type="Pfam" id="PF23271">
    <property type="entry name" value="HEAT_GCN1"/>
    <property type="match status" value="1"/>
</dbReference>
<dbReference type="SUPFAM" id="SSF48371">
    <property type="entry name" value="ARM repeat"/>
    <property type="match status" value="4"/>
</dbReference>
<dbReference type="Pfam" id="PF24993">
    <property type="entry name" value="GNC1_N"/>
    <property type="match status" value="1"/>
</dbReference>
<keyword evidence="6" id="KW-1185">Reference proteome</keyword>
<feature type="repeat" description="HEAT" evidence="3">
    <location>
        <begin position="1848"/>
        <end position="1885"/>
    </location>
</feature>
<comment type="caution">
    <text evidence="5">The sequence shown here is derived from an EMBL/GenBank/DDBJ whole genome shotgun (WGS) entry which is preliminary data.</text>
</comment>
<reference evidence="5" key="1">
    <citation type="submission" date="2022-12" db="EMBL/GenBank/DDBJ databases">
        <title>Genome assemblies of Blomia tropicalis.</title>
        <authorList>
            <person name="Cui Y."/>
        </authorList>
    </citation>
    <scope>NUCLEOTIDE SEQUENCE</scope>
    <source>
        <tissue evidence="5">Adult mites</tissue>
    </source>
</reference>
<feature type="repeat" description="HEAT" evidence="3">
    <location>
        <begin position="1381"/>
        <end position="1418"/>
    </location>
</feature>
<dbReference type="Gene3D" id="1.25.10.10">
    <property type="entry name" value="Leucine-rich Repeat Variant"/>
    <property type="match status" value="4"/>
</dbReference>
<dbReference type="Proteomes" id="UP001142055">
    <property type="component" value="Chromosome 3"/>
</dbReference>
<accession>A0A9Q0LZL3</accession>
<dbReference type="InterPro" id="IPR034085">
    <property type="entry name" value="TOG"/>
</dbReference>
<dbReference type="InterPro" id="IPR057546">
    <property type="entry name" value="HEAT_GCN1"/>
</dbReference>
<dbReference type="PROSITE" id="PS50077">
    <property type="entry name" value="HEAT_REPEAT"/>
    <property type="match status" value="3"/>
</dbReference>
<dbReference type="Pfam" id="PF24984">
    <property type="entry name" value="HEAT_EF3_GNC1"/>
    <property type="match status" value="1"/>
</dbReference>
<feature type="domain" description="TOG" evidence="4">
    <location>
        <begin position="1648"/>
        <end position="1903"/>
    </location>
</feature>
<dbReference type="InterPro" id="IPR056810">
    <property type="entry name" value="GNC1-like_N"/>
</dbReference>
<evidence type="ECO:0000313" key="5">
    <source>
        <dbReference type="EMBL" id="KAJ6216540.1"/>
    </source>
</evidence>
<dbReference type="SMART" id="SM01349">
    <property type="entry name" value="TOG"/>
    <property type="match status" value="2"/>
</dbReference>